<sequence>MLKVGLTGGIGSGKSTVSQVFINLGVPVFNSDMVARNIVNTNSKAIKKIKSAFGEHLYDSGELDRKALAAIVFTNPDALEQLNSIVHPLVGESFNKWCEKHASAPYIIKEAAILFESGAHQNLDRIITVYTKKEERIRRIMARDNVSAEDVEHRMNNQWTDETRNKLADFIIINDDKDKLLPQVMELHEVLLNIE</sequence>
<dbReference type="PROSITE" id="PS51219">
    <property type="entry name" value="DPCK"/>
    <property type="match status" value="1"/>
</dbReference>
<name>A0A6N9NN49_9FLAO</name>
<dbReference type="UniPathway" id="UPA00241">
    <property type="reaction ID" value="UER00356"/>
</dbReference>
<dbReference type="GO" id="GO:0005737">
    <property type="term" value="C:cytoplasm"/>
    <property type="evidence" value="ECO:0007669"/>
    <property type="project" value="UniProtKB-SubCell"/>
</dbReference>
<evidence type="ECO:0000256" key="4">
    <source>
        <dbReference type="ARBA" id="ARBA00022993"/>
    </source>
</evidence>
<keyword evidence="8" id="KW-1185">Reference proteome</keyword>
<keyword evidence="5" id="KW-0963">Cytoplasm</keyword>
<comment type="caution">
    <text evidence="7">The sequence shown here is derived from an EMBL/GenBank/DDBJ whole genome shotgun (WGS) entry which is preliminary data.</text>
</comment>
<comment type="subcellular location">
    <subcellularLocation>
        <location evidence="5">Cytoplasm</location>
    </subcellularLocation>
</comment>
<dbReference type="RefSeq" id="WP_160634241.1">
    <property type="nucleotide sequence ID" value="NZ_WWNE01000018.1"/>
</dbReference>
<keyword evidence="5 7" id="KW-0418">Kinase</keyword>
<keyword evidence="3 5" id="KW-0067">ATP-binding</keyword>
<accession>A0A6N9NN49</accession>
<dbReference type="EMBL" id="WWNE01000018">
    <property type="protein sequence ID" value="NBG67289.1"/>
    <property type="molecule type" value="Genomic_DNA"/>
</dbReference>
<gene>
    <name evidence="5" type="primary">coaE</name>
    <name evidence="7" type="ORF">GQN54_14265</name>
</gene>
<dbReference type="Pfam" id="PF01121">
    <property type="entry name" value="CoaE"/>
    <property type="match status" value="1"/>
</dbReference>
<dbReference type="Gene3D" id="3.40.50.300">
    <property type="entry name" value="P-loop containing nucleotide triphosphate hydrolases"/>
    <property type="match status" value="1"/>
</dbReference>
<comment type="function">
    <text evidence="5">Catalyzes the phosphorylation of the 3'-hydroxyl group of dephosphocoenzyme A to form coenzyme A.</text>
</comment>
<dbReference type="Proteomes" id="UP000470771">
    <property type="component" value="Unassembled WGS sequence"/>
</dbReference>
<dbReference type="InterPro" id="IPR001977">
    <property type="entry name" value="Depp_CoAkinase"/>
</dbReference>
<comment type="catalytic activity">
    <reaction evidence="5">
        <text>3'-dephospho-CoA + ATP = ADP + CoA + H(+)</text>
        <dbReference type="Rhea" id="RHEA:18245"/>
        <dbReference type="ChEBI" id="CHEBI:15378"/>
        <dbReference type="ChEBI" id="CHEBI:30616"/>
        <dbReference type="ChEBI" id="CHEBI:57287"/>
        <dbReference type="ChEBI" id="CHEBI:57328"/>
        <dbReference type="ChEBI" id="CHEBI:456216"/>
        <dbReference type="EC" id="2.7.1.24"/>
    </reaction>
</comment>
<evidence type="ECO:0000256" key="6">
    <source>
        <dbReference type="NCBIfam" id="TIGR00152"/>
    </source>
</evidence>
<evidence type="ECO:0000313" key="8">
    <source>
        <dbReference type="Proteomes" id="UP000470771"/>
    </source>
</evidence>
<dbReference type="InterPro" id="IPR027417">
    <property type="entry name" value="P-loop_NTPase"/>
</dbReference>
<dbReference type="SUPFAM" id="SSF52540">
    <property type="entry name" value="P-loop containing nucleoside triphosphate hydrolases"/>
    <property type="match status" value="1"/>
</dbReference>
<comment type="pathway">
    <text evidence="5">Cofactor biosynthesis; coenzyme A biosynthesis; CoA from (R)-pantothenate: step 5/5.</text>
</comment>
<dbReference type="CDD" id="cd02022">
    <property type="entry name" value="DPCK"/>
    <property type="match status" value="1"/>
</dbReference>
<evidence type="ECO:0000256" key="3">
    <source>
        <dbReference type="ARBA" id="ARBA00022840"/>
    </source>
</evidence>
<dbReference type="PANTHER" id="PTHR10695:SF46">
    <property type="entry name" value="BIFUNCTIONAL COENZYME A SYNTHASE-RELATED"/>
    <property type="match status" value="1"/>
</dbReference>
<dbReference type="AlphaFoldDB" id="A0A6N9NN49"/>
<keyword evidence="2 5" id="KW-0547">Nucleotide-binding</keyword>
<reference evidence="7 8" key="1">
    <citation type="submission" date="2019-12" db="EMBL/GenBank/DDBJ databases">
        <authorList>
            <person name="Zhao J."/>
        </authorList>
    </citation>
    <scope>NUCLEOTIDE SEQUENCE [LARGE SCALE GENOMIC DNA]</scope>
    <source>
        <strain evidence="7 8">S-15</strain>
    </source>
</reference>
<comment type="similarity">
    <text evidence="1 5">Belongs to the CoaE family.</text>
</comment>
<dbReference type="GO" id="GO:0005524">
    <property type="term" value="F:ATP binding"/>
    <property type="evidence" value="ECO:0007669"/>
    <property type="project" value="UniProtKB-UniRule"/>
</dbReference>
<protein>
    <recommendedName>
        <fullName evidence="5 6">Dephospho-CoA kinase</fullName>
        <ecNumber evidence="5 6">2.7.1.24</ecNumber>
    </recommendedName>
    <alternativeName>
        <fullName evidence="5">Dephosphocoenzyme A kinase</fullName>
    </alternativeName>
</protein>
<evidence type="ECO:0000256" key="5">
    <source>
        <dbReference type="HAMAP-Rule" id="MF_00376"/>
    </source>
</evidence>
<keyword evidence="4 5" id="KW-0173">Coenzyme A biosynthesis</keyword>
<dbReference type="HAMAP" id="MF_00376">
    <property type="entry name" value="Dephospho_CoA_kinase"/>
    <property type="match status" value="1"/>
</dbReference>
<dbReference type="GO" id="GO:0015937">
    <property type="term" value="P:coenzyme A biosynthetic process"/>
    <property type="evidence" value="ECO:0007669"/>
    <property type="project" value="UniProtKB-UniRule"/>
</dbReference>
<evidence type="ECO:0000256" key="2">
    <source>
        <dbReference type="ARBA" id="ARBA00022741"/>
    </source>
</evidence>
<evidence type="ECO:0000313" key="7">
    <source>
        <dbReference type="EMBL" id="NBG67289.1"/>
    </source>
</evidence>
<dbReference type="GO" id="GO:0004140">
    <property type="term" value="F:dephospho-CoA kinase activity"/>
    <property type="evidence" value="ECO:0007669"/>
    <property type="project" value="UniProtKB-UniRule"/>
</dbReference>
<dbReference type="EC" id="2.7.1.24" evidence="5 6"/>
<organism evidence="7 8">
    <name type="scientific">Acidiluteibacter ferrifornacis</name>
    <dbReference type="NCBI Taxonomy" id="2692424"/>
    <lineage>
        <taxon>Bacteria</taxon>
        <taxon>Pseudomonadati</taxon>
        <taxon>Bacteroidota</taxon>
        <taxon>Flavobacteriia</taxon>
        <taxon>Flavobacteriales</taxon>
        <taxon>Cryomorphaceae</taxon>
        <taxon>Acidiluteibacter</taxon>
    </lineage>
</organism>
<keyword evidence="5 7" id="KW-0808">Transferase</keyword>
<feature type="binding site" evidence="5">
    <location>
        <begin position="11"/>
        <end position="16"/>
    </location>
    <ligand>
        <name>ATP</name>
        <dbReference type="ChEBI" id="CHEBI:30616"/>
    </ligand>
</feature>
<proteinExistence type="inferred from homology"/>
<evidence type="ECO:0000256" key="1">
    <source>
        <dbReference type="ARBA" id="ARBA00009018"/>
    </source>
</evidence>
<dbReference type="PANTHER" id="PTHR10695">
    <property type="entry name" value="DEPHOSPHO-COA KINASE-RELATED"/>
    <property type="match status" value="1"/>
</dbReference>
<dbReference type="NCBIfam" id="TIGR00152">
    <property type="entry name" value="dephospho-CoA kinase"/>
    <property type="match status" value="1"/>
</dbReference>